<dbReference type="AlphaFoldDB" id="A0AAV9WKX6"/>
<sequence length="141" mass="16482">MLYTTELLIKNCQLTTKEFLELSQLSKETKIFGGRGFACTNIRVETFRDAEKALEGRSAYAQFGYETGTYVSMRKYNKLIQNGAVEDMRERCNRFKADWMRSDLERLLQLAEDMKNSRGKPIREKMAPLFFIRSPEACRLQ</sequence>
<name>A0AAV9WKX6_9PEZI</name>
<reference evidence="1 2" key="1">
    <citation type="submission" date="2023-08" db="EMBL/GenBank/DDBJ databases">
        <authorList>
            <person name="Palmer J.M."/>
        </authorList>
    </citation>
    <scope>NUCLEOTIDE SEQUENCE [LARGE SCALE GENOMIC DNA]</scope>
    <source>
        <strain evidence="1 2">TWF481</strain>
    </source>
</reference>
<evidence type="ECO:0000313" key="1">
    <source>
        <dbReference type="EMBL" id="KAK6510191.1"/>
    </source>
</evidence>
<dbReference type="Proteomes" id="UP001370758">
    <property type="component" value="Unassembled WGS sequence"/>
</dbReference>
<gene>
    <name evidence="1" type="ORF">TWF481_004905</name>
</gene>
<comment type="caution">
    <text evidence="1">The sequence shown here is derived from an EMBL/GenBank/DDBJ whole genome shotgun (WGS) entry which is preliminary data.</text>
</comment>
<accession>A0AAV9WKX6</accession>
<evidence type="ECO:0000313" key="2">
    <source>
        <dbReference type="Proteomes" id="UP001370758"/>
    </source>
</evidence>
<keyword evidence="2" id="KW-1185">Reference proteome</keyword>
<organism evidence="1 2">
    <name type="scientific">Arthrobotrys musiformis</name>
    <dbReference type="NCBI Taxonomy" id="47236"/>
    <lineage>
        <taxon>Eukaryota</taxon>
        <taxon>Fungi</taxon>
        <taxon>Dikarya</taxon>
        <taxon>Ascomycota</taxon>
        <taxon>Pezizomycotina</taxon>
        <taxon>Orbiliomycetes</taxon>
        <taxon>Orbiliales</taxon>
        <taxon>Orbiliaceae</taxon>
        <taxon>Arthrobotrys</taxon>
    </lineage>
</organism>
<proteinExistence type="predicted"/>
<dbReference type="EMBL" id="JAVHJL010000002">
    <property type="protein sequence ID" value="KAK6510191.1"/>
    <property type="molecule type" value="Genomic_DNA"/>
</dbReference>
<protein>
    <submittedName>
        <fullName evidence="1">Uncharacterized protein</fullName>
    </submittedName>
</protein>